<evidence type="ECO:0000256" key="1">
    <source>
        <dbReference type="SAM" id="MobiDB-lite"/>
    </source>
</evidence>
<keyword evidence="4" id="KW-1185">Reference proteome</keyword>
<evidence type="ECO:0000313" key="4">
    <source>
        <dbReference type="Proteomes" id="UP001223743"/>
    </source>
</evidence>
<protein>
    <recommendedName>
        <fullName evidence="2">NYN domain-containing protein</fullName>
    </recommendedName>
</protein>
<sequence>MTDLLKSVLFVDYDSLHLALHARDPQFARRLAARPGALLDAIEAGALVGSGSLGNVRRRVLMRRCYADPRLIGRGRDAFVMQGFQIVDCPTLSGRERNSAEVQITLDTIDALGHPTAFDEFILLAAESDFSPLIYRLKAHNRAATIFAPGQTASGYRAIADGIIEEQALVTLLQGLDIPDAGEAEDEETPKALPAREDLAALARRVHAATNVPLFPPKVYAELFRALKDEIAENGYHFLSTAENVAARLIASGRRAPRRQIAFVVKGLALKGHVFSDGDTPEKLADVFREQVLYLARQAGIAIDPRVERQIGAWIAGGVSSAEPSEPKQAEAAHVVAPSEPDIPEDATPAAAEEPSVEPSLAEPSPVESPIAEAADILAGPLEAETVAEPAPSIPAPPESAADDLAELPAAADSDVSPPVEVVAVEVAEAVSDEVVIAEAEAVAVTVTDVEAVAVPAPAPETEEELRALADATDDGDEVTATDDVTAADEVPTARVVPAVRPPVARPAPPKPVPAAEAELDPFELSLLAAITEEIKPARAGAEGAKPGETLESDLDLDFKRILASLSENRK</sequence>
<feature type="domain" description="NYN" evidence="2">
    <location>
        <begin position="8"/>
        <end position="164"/>
    </location>
</feature>
<organism evidence="3 4">
    <name type="scientific">Kaistia geumhonensis</name>
    <dbReference type="NCBI Taxonomy" id="410839"/>
    <lineage>
        <taxon>Bacteria</taxon>
        <taxon>Pseudomonadati</taxon>
        <taxon>Pseudomonadota</taxon>
        <taxon>Alphaproteobacteria</taxon>
        <taxon>Hyphomicrobiales</taxon>
        <taxon>Kaistiaceae</taxon>
        <taxon>Kaistia</taxon>
    </lineage>
</organism>
<dbReference type="Pfam" id="PF01936">
    <property type="entry name" value="NYN"/>
    <property type="match status" value="1"/>
</dbReference>
<dbReference type="InterPro" id="IPR021139">
    <property type="entry name" value="NYN"/>
</dbReference>
<accession>A0ABU0M849</accession>
<dbReference type="Proteomes" id="UP001223743">
    <property type="component" value="Unassembled WGS sequence"/>
</dbReference>
<name>A0ABU0M849_9HYPH</name>
<evidence type="ECO:0000259" key="2">
    <source>
        <dbReference type="Pfam" id="PF01936"/>
    </source>
</evidence>
<gene>
    <name evidence="3" type="ORF">QO015_002744</name>
</gene>
<dbReference type="EMBL" id="JAUSWJ010000001">
    <property type="protein sequence ID" value="MDQ0517131.1"/>
    <property type="molecule type" value="Genomic_DNA"/>
</dbReference>
<feature type="region of interest" description="Disordered" evidence="1">
    <location>
        <begin position="319"/>
        <end position="368"/>
    </location>
</feature>
<evidence type="ECO:0000313" key="3">
    <source>
        <dbReference type="EMBL" id="MDQ0517131.1"/>
    </source>
</evidence>
<comment type="caution">
    <text evidence="3">The sequence shown here is derived from an EMBL/GenBank/DDBJ whole genome shotgun (WGS) entry which is preliminary data.</text>
</comment>
<reference evidence="3 4" key="1">
    <citation type="submission" date="2023-07" db="EMBL/GenBank/DDBJ databases">
        <title>Genomic Encyclopedia of Type Strains, Phase IV (KMG-IV): sequencing the most valuable type-strain genomes for metagenomic binning, comparative biology and taxonomic classification.</title>
        <authorList>
            <person name="Goeker M."/>
        </authorList>
    </citation>
    <scope>NUCLEOTIDE SEQUENCE [LARGE SCALE GENOMIC DNA]</scope>
    <source>
        <strain evidence="3 4">B1-1</strain>
    </source>
</reference>
<proteinExistence type="predicted"/>
<dbReference type="Gene3D" id="3.40.50.1010">
    <property type="entry name" value="5'-nuclease"/>
    <property type="match status" value="1"/>
</dbReference>
<dbReference type="RefSeq" id="WP_266278692.1">
    <property type="nucleotide sequence ID" value="NZ_JAPKNF010000001.1"/>
</dbReference>